<feature type="transmembrane region" description="Helical" evidence="6">
    <location>
        <begin position="364"/>
        <end position="384"/>
    </location>
</feature>
<dbReference type="InterPro" id="IPR036259">
    <property type="entry name" value="MFS_trans_sf"/>
</dbReference>
<protein>
    <recommendedName>
        <fullName evidence="7">Major facilitator superfamily (MFS) profile domain-containing protein</fullName>
    </recommendedName>
</protein>
<dbReference type="GO" id="GO:0022857">
    <property type="term" value="F:transmembrane transporter activity"/>
    <property type="evidence" value="ECO:0007669"/>
    <property type="project" value="InterPro"/>
</dbReference>
<dbReference type="PROSITE" id="PS50850">
    <property type="entry name" value="MFS"/>
    <property type="match status" value="1"/>
</dbReference>
<feature type="transmembrane region" description="Helical" evidence="6">
    <location>
        <begin position="20"/>
        <end position="44"/>
    </location>
</feature>
<dbReference type="Proteomes" id="UP000612746">
    <property type="component" value="Unassembled WGS sequence"/>
</dbReference>
<evidence type="ECO:0000256" key="3">
    <source>
        <dbReference type="ARBA" id="ARBA00022692"/>
    </source>
</evidence>
<evidence type="ECO:0000313" key="8">
    <source>
        <dbReference type="EMBL" id="KAG2186475.1"/>
    </source>
</evidence>
<sequence>MTLNIRKPLIKSENRRVANLITLITACCANCLDILGLSAVNVAVPAIAADLNLDTSTLPWLIASYSIAFAAFLLPAGKLGDLYGYRLVYLAGMLLYVVASIVNAVAPNEYVLFVFRAIQGLGAACTVPNGIALIANSYEDENARRIALSAFGGSGPIGFVVGLIVGGVLTFTVGWRWIFYISAICSFAMFFLALLYVPDFRHDGSAESVDMLGFFLVTSGFILVIYALSDGQWHLARDPVTLVIGVLLIAAFMAWQFKATYPLLRPSWWRRPNFPGAFWIGFFNYASFMGYIYVTTLLFQDAFGYTALQTALYYLPMGIVAFFSANLVGFITPYTGYRSILIFGAVLALGGNIGSLYYSVELGFWKLIFPMHLIMGLGQPMPYVGGQNAIVATAPPSETGTLGAVYNTASQLGAAFGMAILTAVINGVNPSGATGADSIPGYHAAYYANIAFLAMAILIGIFFIKGNADATSVSEERIDSDSKSNNTLQDLEKGKEETIITPTKEAVNSANAEANMLL</sequence>
<dbReference type="AlphaFoldDB" id="A0A8H7Q6J2"/>
<feature type="transmembrane region" description="Helical" evidence="6">
    <location>
        <begin position="404"/>
        <end position="425"/>
    </location>
</feature>
<evidence type="ECO:0000256" key="2">
    <source>
        <dbReference type="ARBA" id="ARBA00022448"/>
    </source>
</evidence>
<feature type="transmembrane region" description="Helical" evidence="6">
    <location>
        <begin position="277"/>
        <end position="299"/>
    </location>
</feature>
<dbReference type="SUPFAM" id="SSF103473">
    <property type="entry name" value="MFS general substrate transporter"/>
    <property type="match status" value="1"/>
</dbReference>
<feature type="transmembrane region" description="Helical" evidence="6">
    <location>
        <begin position="146"/>
        <end position="171"/>
    </location>
</feature>
<keyword evidence="5 6" id="KW-0472">Membrane</keyword>
<proteinExistence type="predicted"/>
<evidence type="ECO:0000256" key="1">
    <source>
        <dbReference type="ARBA" id="ARBA00004141"/>
    </source>
</evidence>
<feature type="transmembrane region" description="Helical" evidence="6">
    <location>
        <begin position="177"/>
        <end position="197"/>
    </location>
</feature>
<dbReference type="PROSITE" id="PS51257">
    <property type="entry name" value="PROKAR_LIPOPROTEIN"/>
    <property type="match status" value="1"/>
</dbReference>
<dbReference type="PANTHER" id="PTHR42718:SF9">
    <property type="entry name" value="MAJOR FACILITATOR SUPERFAMILY MULTIDRUG TRANSPORTER MFSC"/>
    <property type="match status" value="1"/>
</dbReference>
<dbReference type="EMBL" id="JAEPRA010000004">
    <property type="protein sequence ID" value="KAG2186475.1"/>
    <property type="molecule type" value="Genomic_DNA"/>
</dbReference>
<feature type="transmembrane region" description="Helical" evidence="6">
    <location>
        <begin position="339"/>
        <end position="358"/>
    </location>
</feature>
<keyword evidence="2" id="KW-0813">Transport</keyword>
<reference evidence="8" key="1">
    <citation type="submission" date="2020-12" db="EMBL/GenBank/DDBJ databases">
        <title>Metabolic potential, ecology and presence of endohyphal bacteria is reflected in genomic diversity of Mucoromycotina.</title>
        <authorList>
            <person name="Muszewska A."/>
            <person name="Okrasinska A."/>
            <person name="Steczkiewicz K."/>
            <person name="Drgas O."/>
            <person name="Orlowska M."/>
            <person name="Perlinska-Lenart U."/>
            <person name="Aleksandrzak-Piekarczyk T."/>
            <person name="Szatraj K."/>
            <person name="Zielenkiewicz U."/>
            <person name="Pilsyk S."/>
            <person name="Malc E."/>
            <person name="Mieczkowski P."/>
            <person name="Kruszewska J.S."/>
            <person name="Biernat P."/>
            <person name="Pawlowska J."/>
        </authorList>
    </citation>
    <scope>NUCLEOTIDE SEQUENCE</scope>
    <source>
        <strain evidence="8">WA0000051536</strain>
    </source>
</reference>
<feature type="transmembrane region" description="Helical" evidence="6">
    <location>
        <begin position="87"/>
        <end position="106"/>
    </location>
</feature>
<keyword evidence="9" id="KW-1185">Reference proteome</keyword>
<feature type="transmembrane region" description="Helical" evidence="6">
    <location>
        <begin position="56"/>
        <end position="75"/>
    </location>
</feature>
<dbReference type="Pfam" id="PF07690">
    <property type="entry name" value="MFS_1"/>
    <property type="match status" value="1"/>
</dbReference>
<evidence type="ECO:0000256" key="4">
    <source>
        <dbReference type="ARBA" id="ARBA00022989"/>
    </source>
</evidence>
<dbReference type="OrthoDB" id="2130629at2759"/>
<keyword evidence="3 6" id="KW-0812">Transmembrane</keyword>
<gene>
    <name evidence="8" type="ORF">INT44_002697</name>
</gene>
<feature type="transmembrane region" description="Helical" evidence="6">
    <location>
        <begin position="240"/>
        <end position="257"/>
    </location>
</feature>
<dbReference type="InterPro" id="IPR011701">
    <property type="entry name" value="MFS"/>
</dbReference>
<dbReference type="Gene3D" id="1.20.1250.20">
    <property type="entry name" value="MFS general substrate transporter like domains"/>
    <property type="match status" value="1"/>
</dbReference>
<dbReference type="Gene3D" id="1.20.1720.10">
    <property type="entry name" value="Multidrug resistance protein D"/>
    <property type="match status" value="1"/>
</dbReference>
<organism evidence="8 9">
    <name type="scientific">Umbelopsis vinacea</name>
    <dbReference type="NCBI Taxonomy" id="44442"/>
    <lineage>
        <taxon>Eukaryota</taxon>
        <taxon>Fungi</taxon>
        <taxon>Fungi incertae sedis</taxon>
        <taxon>Mucoromycota</taxon>
        <taxon>Mucoromycotina</taxon>
        <taxon>Umbelopsidomycetes</taxon>
        <taxon>Umbelopsidales</taxon>
        <taxon>Umbelopsidaceae</taxon>
        <taxon>Umbelopsis</taxon>
    </lineage>
</organism>
<dbReference type="GO" id="GO:0016020">
    <property type="term" value="C:membrane"/>
    <property type="evidence" value="ECO:0007669"/>
    <property type="project" value="UniProtKB-SubCell"/>
</dbReference>
<evidence type="ECO:0000256" key="6">
    <source>
        <dbReference type="SAM" id="Phobius"/>
    </source>
</evidence>
<accession>A0A8H7Q6J2</accession>
<evidence type="ECO:0000313" key="9">
    <source>
        <dbReference type="Proteomes" id="UP000612746"/>
    </source>
</evidence>
<evidence type="ECO:0000256" key="5">
    <source>
        <dbReference type="ARBA" id="ARBA00023136"/>
    </source>
</evidence>
<dbReference type="InterPro" id="IPR020846">
    <property type="entry name" value="MFS_dom"/>
</dbReference>
<feature type="transmembrane region" description="Helical" evidence="6">
    <location>
        <begin position="445"/>
        <end position="464"/>
    </location>
</feature>
<comment type="subcellular location">
    <subcellularLocation>
        <location evidence="1">Membrane</location>
        <topology evidence="1">Multi-pass membrane protein</topology>
    </subcellularLocation>
</comment>
<name>A0A8H7Q6J2_9FUNG</name>
<comment type="caution">
    <text evidence="8">The sequence shown here is derived from an EMBL/GenBank/DDBJ whole genome shotgun (WGS) entry which is preliminary data.</text>
</comment>
<feature type="transmembrane region" description="Helical" evidence="6">
    <location>
        <begin position="112"/>
        <end position="134"/>
    </location>
</feature>
<feature type="transmembrane region" description="Helical" evidence="6">
    <location>
        <begin position="311"/>
        <end position="332"/>
    </location>
</feature>
<feature type="transmembrane region" description="Helical" evidence="6">
    <location>
        <begin position="209"/>
        <end position="228"/>
    </location>
</feature>
<dbReference type="PANTHER" id="PTHR42718">
    <property type="entry name" value="MAJOR FACILITATOR SUPERFAMILY MULTIDRUG TRANSPORTER MFSC"/>
    <property type="match status" value="1"/>
</dbReference>
<evidence type="ECO:0000259" key="7">
    <source>
        <dbReference type="PROSITE" id="PS50850"/>
    </source>
</evidence>
<feature type="domain" description="Major facilitator superfamily (MFS) profile" evidence="7">
    <location>
        <begin position="22"/>
        <end position="468"/>
    </location>
</feature>
<keyword evidence="4 6" id="KW-1133">Transmembrane helix</keyword>